<proteinExistence type="predicted"/>
<evidence type="ECO:0000313" key="5">
    <source>
        <dbReference type="Proteomes" id="UP000016924"/>
    </source>
</evidence>
<keyword evidence="2" id="KW-0812">Transmembrane</keyword>
<dbReference type="AlphaFoldDB" id="R7YTS0"/>
<evidence type="ECO:0000256" key="2">
    <source>
        <dbReference type="SAM" id="Phobius"/>
    </source>
</evidence>
<dbReference type="RefSeq" id="XP_007780560.1">
    <property type="nucleotide sequence ID" value="XM_007782370.1"/>
</dbReference>
<evidence type="ECO:0000259" key="3">
    <source>
        <dbReference type="Pfam" id="PF25130"/>
    </source>
</evidence>
<keyword evidence="5" id="KW-1185">Reference proteome</keyword>
<feature type="region of interest" description="Disordered" evidence="1">
    <location>
        <begin position="1"/>
        <end position="97"/>
    </location>
</feature>
<gene>
    <name evidence="4" type="ORF">W97_04480</name>
</gene>
<feature type="compositionally biased region" description="Polar residues" evidence="1">
    <location>
        <begin position="173"/>
        <end position="184"/>
    </location>
</feature>
<dbReference type="InterPro" id="IPR056722">
    <property type="entry name" value="DUF7820"/>
</dbReference>
<protein>
    <recommendedName>
        <fullName evidence="3">DUF7820 domain-containing protein</fullName>
    </recommendedName>
</protein>
<dbReference type="EMBL" id="JH767573">
    <property type="protein sequence ID" value="EON65243.1"/>
    <property type="molecule type" value="Genomic_DNA"/>
</dbReference>
<feature type="region of interest" description="Disordered" evidence="1">
    <location>
        <begin position="595"/>
        <end position="619"/>
    </location>
</feature>
<feature type="compositionally biased region" description="Polar residues" evidence="1">
    <location>
        <begin position="285"/>
        <end position="294"/>
    </location>
</feature>
<keyword evidence="2" id="KW-1133">Transmembrane helix</keyword>
<sequence>MDRQPRHDQQGTPASENPNVFDDEFAIDNDPLEPEFSVADGFRPDQSRQFSTFADSPTLERMSIEEPISGIASGETKSRPHIPSRSSTSKGHPNQDPLAVQYEGVHAPLPGPIPSIYSHGTTTPAVVRHASLASTSSFATTARSHSTLPSGPSHPYGMYPQDTGMARSVSGATSSTIRAPSRTQSGHHRPTHPYALYPQNVLEDSEETTSPAPQLIPVGFPGMSTGYHRQIGPDGEDQGLMGLDGHTEQLPPYSKYPEQGPASPVVPMTQPATPQESIALGNLDSPDSQTTLIRPNNGHGADQLNRSPSLPLSEPPSFSSSEKSWSEKTWKEKRKTRFFGGKIPLWAIALGFVVVFVLAVILGGAIGGLLARENARLAAASSATASMYDASTIATPTGLAPLPTHTTYALPLGDPESSLNGCLPLEGQRSAWSCKMHGPPLRLSLDQRPGKPHKEACISPMYPDDATLRYGMQPPQFDVQRLVLVHDYDDPSKGPAYHFSARYDKIVVVAKDDFLGLESMKRRDSTSASESEFEVPPGFRGRREVQVGDLPWFCVWNDTFIEGFIYVNEDTAAAASSSSAAAAVASAAAASSSSYPTTLATSPQTTSTSSPTPTSSDTVAAVPSGHAYSYYTRFRSGLASAIPTEYAAISRPAMERRYEKLPEFPRVVKIEERRLPNNPDFPYCQQWRVLDNGKVVPNADSNEKPIIVELEEEDPLYPGASVVETRPATTGGASEVKRSLFEKRKDPYGACHCQWSST</sequence>
<dbReference type="Proteomes" id="UP000016924">
    <property type="component" value="Unassembled WGS sequence"/>
</dbReference>
<evidence type="ECO:0000313" key="4">
    <source>
        <dbReference type="EMBL" id="EON65243.1"/>
    </source>
</evidence>
<dbReference type="STRING" id="1168221.R7YTS0"/>
<feature type="compositionally biased region" description="Low complexity" evidence="1">
    <location>
        <begin position="307"/>
        <end position="323"/>
    </location>
</feature>
<evidence type="ECO:0000256" key="1">
    <source>
        <dbReference type="SAM" id="MobiDB-lite"/>
    </source>
</evidence>
<accession>R7YTS0</accession>
<dbReference type="OMA" id="YAMYPQN"/>
<dbReference type="PANTHER" id="PTHR42078:SF1">
    <property type="entry name" value="GLUCAN 1, 4-ALPHA-GLUCOSIDASE"/>
    <property type="match status" value="1"/>
</dbReference>
<dbReference type="eggNOG" id="ENOG502SJP0">
    <property type="taxonomic scope" value="Eukaryota"/>
</dbReference>
<dbReference type="HOGENOM" id="CLU_011816_1_0_1"/>
<feature type="compositionally biased region" description="Low complexity" evidence="1">
    <location>
        <begin position="595"/>
        <end position="618"/>
    </location>
</feature>
<dbReference type="OrthoDB" id="5384459at2759"/>
<name>R7YTS0_CONA1</name>
<organism evidence="4 5">
    <name type="scientific">Coniosporium apollinis (strain CBS 100218)</name>
    <name type="common">Rock-inhabiting black yeast</name>
    <dbReference type="NCBI Taxonomy" id="1168221"/>
    <lineage>
        <taxon>Eukaryota</taxon>
        <taxon>Fungi</taxon>
        <taxon>Dikarya</taxon>
        <taxon>Ascomycota</taxon>
        <taxon>Pezizomycotina</taxon>
        <taxon>Dothideomycetes</taxon>
        <taxon>Dothideomycetes incertae sedis</taxon>
        <taxon>Coniosporium</taxon>
    </lineage>
</organism>
<feature type="region of interest" description="Disordered" evidence="1">
    <location>
        <begin position="173"/>
        <end position="326"/>
    </location>
</feature>
<keyword evidence="2" id="KW-0472">Membrane</keyword>
<feature type="domain" description="DUF7820" evidence="3">
    <location>
        <begin position="384"/>
        <end position="757"/>
    </location>
</feature>
<dbReference type="PANTHER" id="PTHR42078">
    <property type="entry name" value="GLUCAN 1, 4-ALPHA-GLUCOSIDASE"/>
    <property type="match status" value="1"/>
</dbReference>
<reference evidence="5" key="1">
    <citation type="submission" date="2012-06" db="EMBL/GenBank/DDBJ databases">
        <title>The genome sequence of Coniosporium apollinis CBS 100218.</title>
        <authorList>
            <consortium name="The Broad Institute Genome Sequencing Platform"/>
            <person name="Cuomo C."/>
            <person name="Gorbushina A."/>
            <person name="Noack S."/>
            <person name="Walker B."/>
            <person name="Young S.K."/>
            <person name="Zeng Q."/>
            <person name="Gargeya S."/>
            <person name="Fitzgerald M."/>
            <person name="Haas B."/>
            <person name="Abouelleil A."/>
            <person name="Alvarado L."/>
            <person name="Arachchi H.M."/>
            <person name="Berlin A.M."/>
            <person name="Chapman S.B."/>
            <person name="Goldberg J."/>
            <person name="Griggs A."/>
            <person name="Gujja S."/>
            <person name="Hansen M."/>
            <person name="Howarth C."/>
            <person name="Imamovic A."/>
            <person name="Larimer J."/>
            <person name="McCowan C."/>
            <person name="Montmayeur A."/>
            <person name="Murphy C."/>
            <person name="Neiman D."/>
            <person name="Pearson M."/>
            <person name="Priest M."/>
            <person name="Roberts A."/>
            <person name="Saif S."/>
            <person name="Shea T."/>
            <person name="Sisk P."/>
            <person name="Sykes S."/>
            <person name="Wortman J."/>
            <person name="Nusbaum C."/>
            <person name="Birren B."/>
        </authorList>
    </citation>
    <scope>NUCLEOTIDE SEQUENCE [LARGE SCALE GENOMIC DNA]</scope>
    <source>
        <strain evidence="5">CBS 100218</strain>
    </source>
</reference>
<dbReference type="Pfam" id="PF25130">
    <property type="entry name" value="DUF7820"/>
    <property type="match status" value="1"/>
</dbReference>
<feature type="transmembrane region" description="Helical" evidence="2">
    <location>
        <begin position="343"/>
        <end position="371"/>
    </location>
</feature>
<feature type="compositionally biased region" description="Acidic residues" evidence="1">
    <location>
        <begin position="21"/>
        <end position="33"/>
    </location>
</feature>
<dbReference type="GeneID" id="19901791"/>